<dbReference type="WBParaSite" id="MBELARI_LOCUS1007.1">
    <property type="protein sequence ID" value="MBELARI_LOCUS1007.1"/>
    <property type="gene ID" value="MBELARI_LOCUS1007"/>
</dbReference>
<feature type="region of interest" description="Disordered" evidence="1">
    <location>
        <begin position="367"/>
        <end position="389"/>
    </location>
</feature>
<protein>
    <submittedName>
        <fullName evidence="3">Uncharacterized protein</fullName>
    </submittedName>
</protein>
<evidence type="ECO:0000313" key="3">
    <source>
        <dbReference type="WBParaSite" id="MBELARI_LOCUS1007.1"/>
    </source>
</evidence>
<sequence length="418" mass="49023">MFSYSFLPEELKNCIVKSIHLNDTSQAFRASKSLERKILKYGPFPRRISELNLRFLYSDCRNDHAKTLDDLVFNIEMSDGEIEFEVSGHNVTLISKDKKIPLNVKGKTFWALLNNKITSLESCTISIWGSPVALVRRFVENLFQDNEFLPKADYLFRFHLDTNLKLAKIILARFHVTIRDLLALKIFQFSFKEKEANEFLEDLIKRPTLQDCYSIAWENGCWENGLLPGASIFQAPGKLLCFRYDDWFEFMHLIQQVFFQENPIASDEKCYLVNLPRLIDEDINWNWKHREMFDWEQGCEELRDDSEEAALMREAVKEVEKELETSGSSYEGYYKKRFVNNEAIYFITCSEKEFLRQDSAFDDLDHYPYGSRNTRPNTSMRAGTRLTDSNRYDPVTSTFSILHYGPPQPLFRSTKSSK</sequence>
<feature type="compositionally biased region" description="Polar residues" evidence="1">
    <location>
        <begin position="371"/>
        <end position="389"/>
    </location>
</feature>
<evidence type="ECO:0000256" key="1">
    <source>
        <dbReference type="SAM" id="MobiDB-lite"/>
    </source>
</evidence>
<dbReference type="Proteomes" id="UP000887575">
    <property type="component" value="Unassembled WGS sequence"/>
</dbReference>
<keyword evidence="2" id="KW-1185">Reference proteome</keyword>
<name>A0AAF3E819_9BILA</name>
<accession>A0AAF3E819</accession>
<reference evidence="3" key="1">
    <citation type="submission" date="2024-02" db="UniProtKB">
        <authorList>
            <consortium name="WormBaseParasite"/>
        </authorList>
    </citation>
    <scope>IDENTIFICATION</scope>
</reference>
<organism evidence="2 3">
    <name type="scientific">Mesorhabditis belari</name>
    <dbReference type="NCBI Taxonomy" id="2138241"/>
    <lineage>
        <taxon>Eukaryota</taxon>
        <taxon>Metazoa</taxon>
        <taxon>Ecdysozoa</taxon>
        <taxon>Nematoda</taxon>
        <taxon>Chromadorea</taxon>
        <taxon>Rhabditida</taxon>
        <taxon>Rhabditina</taxon>
        <taxon>Rhabditomorpha</taxon>
        <taxon>Rhabditoidea</taxon>
        <taxon>Rhabditidae</taxon>
        <taxon>Mesorhabditinae</taxon>
        <taxon>Mesorhabditis</taxon>
    </lineage>
</organism>
<dbReference type="AlphaFoldDB" id="A0AAF3E819"/>
<proteinExistence type="predicted"/>
<evidence type="ECO:0000313" key="2">
    <source>
        <dbReference type="Proteomes" id="UP000887575"/>
    </source>
</evidence>